<accession>A0ACB6QG53</accession>
<sequence>MVILTGISLKEENAKGNWRFMMFVSIWTILLTLYQAVIAFWRSKHLAFLLMPPTMAAVAGAEKVLSQRWKNPVPVSHIYSVLGVDILSFIFWFSATIAIGILKDDSLHLVAVGHGVPQIVLFLITTITSLRWAHNPAKDLDGPASNSDPENPNQIPFASSTGPLDNGWAQPQQSLGGQVGGVVASGGVQVAMQLAS</sequence>
<gene>
    <name evidence="1" type="ORF">BDR25DRAFT_318814</name>
</gene>
<protein>
    <submittedName>
        <fullName evidence="1">Uncharacterized protein</fullName>
    </submittedName>
</protein>
<comment type="caution">
    <text evidence="1">The sequence shown here is derived from an EMBL/GenBank/DDBJ whole genome shotgun (WGS) entry which is preliminary data.</text>
</comment>
<dbReference type="Proteomes" id="UP000799755">
    <property type="component" value="Unassembled WGS sequence"/>
</dbReference>
<evidence type="ECO:0000313" key="2">
    <source>
        <dbReference type="Proteomes" id="UP000799755"/>
    </source>
</evidence>
<proteinExistence type="predicted"/>
<reference evidence="1" key="1">
    <citation type="journal article" date="2020" name="Stud. Mycol.">
        <title>101 Dothideomycetes genomes: a test case for predicting lifestyles and emergence of pathogens.</title>
        <authorList>
            <person name="Haridas S."/>
            <person name="Albert R."/>
            <person name="Binder M."/>
            <person name="Bloem J."/>
            <person name="Labutti K."/>
            <person name="Salamov A."/>
            <person name="Andreopoulos B."/>
            <person name="Baker S."/>
            <person name="Barry K."/>
            <person name="Bills G."/>
            <person name="Bluhm B."/>
            <person name="Cannon C."/>
            <person name="Castanera R."/>
            <person name="Culley D."/>
            <person name="Daum C."/>
            <person name="Ezra D."/>
            <person name="Gonzalez J."/>
            <person name="Henrissat B."/>
            <person name="Kuo A."/>
            <person name="Liang C."/>
            <person name="Lipzen A."/>
            <person name="Lutzoni F."/>
            <person name="Magnuson J."/>
            <person name="Mondo S."/>
            <person name="Nolan M."/>
            <person name="Ohm R."/>
            <person name="Pangilinan J."/>
            <person name="Park H.-J."/>
            <person name="Ramirez L."/>
            <person name="Alfaro M."/>
            <person name="Sun H."/>
            <person name="Tritt A."/>
            <person name="Yoshinaga Y."/>
            <person name="Zwiers L.-H."/>
            <person name="Turgeon B."/>
            <person name="Goodwin S."/>
            <person name="Spatafora J."/>
            <person name="Crous P."/>
            <person name="Grigoriev I."/>
        </authorList>
    </citation>
    <scope>NUCLEOTIDE SEQUENCE</scope>
    <source>
        <strain evidence="1">ATCC 200398</strain>
    </source>
</reference>
<dbReference type="EMBL" id="MU003532">
    <property type="protein sequence ID" value="KAF2465125.1"/>
    <property type="molecule type" value="Genomic_DNA"/>
</dbReference>
<organism evidence="1 2">
    <name type="scientific">Lindgomyces ingoldianus</name>
    <dbReference type="NCBI Taxonomy" id="673940"/>
    <lineage>
        <taxon>Eukaryota</taxon>
        <taxon>Fungi</taxon>
        <taxon>Dikarya</taxon>
        <taxon>Ascomycota</taxon>
        <taxon>Pezizomycotina</taxon>
        <taxon>Dothideomycetes</taxon>
        <taxon>Pleosporomycetidae</taxon>
        <taxon>Pleosporales</taxon>
        <taxon>Lindgomycetaceae</taxon>
        <taxon>Lindgomyces</taxon>
    </lineage>
</organism>
<evidence type="ECO:0000313" key="1">
    <source>
        <dbReference type="EMBL" id="KAF2465125.1"/>
    </source>
</evidence>
<keyword evidence="2" id="KW-1185">Reference proteome</keyword>
<name>A0ACB6QG53_9PLEO</name>